<dbReference type="Pfam" id="PF09749">
    <property type="entry name" value="HVSL"/>
    <property type="match status" value="1"/>
</dbReference>
<keyword evidence="9" id="KW-1185">Reference proteome</keyword>
<keyword evidence="2" id="KW-0378">Hydrolase</keyword>
<keyword evidence="4" id="KW-0539">Nucleus</keyword>
<comment type="caution">
    <text evidence="8">The sequence shown here is derived from an EMBL/GenBank/DDBJ whole genome shotgun (WGS) entry which is preliminary data.</text>
</comment>
<evidence type="ECO:0000313" key="9">
    <source>
        <dbReference type="Proteomes" id="UP000769528"/>
    </source>
</evidence>
<keyword evidence="1" id="KW-0540">Nuclease</keyword>
<sequence length="281" mass="32360">MNNIKNYYSDSDSDSDQDQEKDQEEIHRPKKLQKLPPLPDIIQDQFYKSANFKNIDSKSMRFFNPEILGKTSQHIFNCLEFLPTKSQCQYLTHTIEDINMLLTSTKVGKLPKFQPLYESGLNFNIPLHVSLSPNIIMPSTLSQLFKERLQNKLKSHKLSSKVLKFDKLVLFPNLTGSSLFATLDLSKDSKENLSEILQIINESLEFEEDKGKLIKMLGKPFDKNSLHVSFAESPNIAIPILDNLNFWNEEISIVEINKDFQFEFDSLKITDGLSRLSIPLK</sequence>
<dbReference type="InterPro" id="IPR027521">
    <property type="entry name" value="Usb1"/>
</dbReference>
<reference evidence="8" key="2">
    <citation type="submission" date="2021-01" db="EMBL/GenBank/DDBJ databases">
        <authorList>
            <person name="Schikora-Tamarit M.A."/>
        </authorList>
    </citation>
    <scope>NUCLEOTIDE SEQUENCE</scope>
    <source>
        <strain evidence="8">CBS6341</strain>
    </source>
</reference>
<organism evidence="8 9">
    <name type="scientific">Wickerhamomyces mucosus</name>
    <dbReference type="NCBI Taxonomy" id="1378264"/>
    <lineage>
        <taxon>Eukaryota</taxon>
        <taxon>Fungi</taxon>
        <taxon>Dikarya</taxon>
        <taxon>Ascomycota</taxon>
        <taxon>Saccharomycotina</taxon>
        <taxon>Saccharomycetes</taxon>
        <taxon>Phaffomycetales</taxon>
        <taxon>Wickerhamomycetaceae</taxon>
        <taxon>Wickerhamomyces</taxon>
    </lineage>
</organism>
<dbReference type="Gene3D" id="3.90.1140.10">
    <property type="entry name" value="Cyclic phosphodiesterase"/>
    <property type="match status" value="1"/>
</dbReference>
<gene>
    <name evidence="8" type="ORF">WICMUC_002133</name>
</gene>
<name>A0A9P8PQB5_9ASCO</name>
<evidence type="ECO:0000256" key="2">
    <source>
        <dbReference type="ARBA" id="ARBA00022801"/>
    </source>
</evidence>
<dbReference type="PANTHER" id="PTHR13522">
    <property type="entry name" value="U6 SNRNA PHOSPHODIESTERASE 1"/>
    <property type="match status" value="1"/>
</dbReference>
<dbReference type="GO" id="GO:0005634">
    <property type="term" value="C:nucleus"/>
    <property type="evidence" value="ECO:0007669"/>
    <property type="project" value="TreeGrafter"/>
</dbReference>
<reference evidence="8" key="1">
    <citation type="journal article" date="2021" name="Open Biol.">
        <title>Shared evolutionary footprints suggest mitochondrial oxidative damage underlies multiple complex I losses in fungi.</title>
        <authorList>
            <person name="Schikora-Tamarit M.A."/>
            <person name="Marcet-Houben M."/>
            <person name="Nosek J."/>
            <person name="Gabaldon T."/>
        </authorList>
    </citation>
    <scope>NUCLEOTIDE SEQUENCE</scope>
    <source>
        <strain evidence="8">CBS6341</strain>
    </source>
</reference>
<evidence type="ECO:0000256" key="5">
    <source>
        <dbReference type="ARBA" id="ARBA00029543"/>
    </source>
</evidence>
<dbReference type="PANTHER" id="PTHR13522:SF3">
    <property type="entry name" value="U6 SNRNA PHOSPHODIESTERASE 1"/>
    <property type="match status" value="1"/>
</dbReference>
<feature type="region of interest" description="Disordered" evidence="7">
    <location>
        <begin position="1"/>
        <end position="34"/>
    </location>
</feature>
<keyword evidence="3" id="KW-0456">Lyase</keyword>
<dbReference type="Proteomes" id="UP000769528">
    <property type="component" value="Unassembled WGS sequence"/>
</dbReference>
<evidence type="ECO:0000256" key="3">
    <source>
        <dbReference type="ARBA" id="ARBA00023239"/>
    </source>
</evidence>
<feature type="compositionally biased region" description="Basic and acidic residues" evidence="7">
    <location>
        <begin position="18"/>
        <end position="27"/>
    </location>
</feature>
<dbReference type="GO" id="GO:0016829">
    <property type="term" value="F:lyase activity"/>
    <property type="evidence" value="ECO:0007669"/>
    <property type="project" value="UniProtKB-KW"/>
</dbReference>
<dbReference type="EMBL" id="JAEUBF010000666">
    <property type="protein sequence ID" value="KAH3676256.1"/>
    <property type="molecule type" value="Genomic_DNA"/>
</dbReference>
<dbReference type="AlphaFoldDB" id="A0A9P8PQB5"/>
<dbReference type="GO" id="GO:0034477">
    <property type="term" value="P:U6 snRNA 3'-end processing"/>
    <property type="evidence" value="ECO:0007669"/>
    <property type="project" value="InterPro"/>
</dbReference>
<evidence type="ECO:0000313" key="8">
    <source>
        <dbReference type="EMBL" id="KAH3676256.1"/>
    </source>
</evidence>
<evidence type="ECO:0000256" key="6">
    <source>
        <dbReference type="ARBA" id="ARBA00030030"/>
    </source>
</evidence>
<dbReference type="OrthoDB" id="49151at2759"/>
<dbReference type="GO" id="GO:0000175">
    <property type="term" value="F:3'-5'-RNA exonuclease activity"/>
    <property type="evidence" value="ECO:0007669"/>
    <property type="project" value="TreeGrafter"/>
</dbReference>
<evidence type="ECO:0000256" key="4">
    <source>
        <dbReference type="ARBA" id="ARBA00023242"/>
    </source>
</evidence>
<evidence type="ECO:0000256" key="1">
    <source>
        <dbReference type="ARBA" id="ARBA00022722"/>
    </source>
</evidence>
<evidence type="ECO:0000256" key="7">
    <source>
        <dbReference type="SAM" id="MobiDB-lite"/>
    </source>
</evidence>
<accession>A0A9P8PQB5</accession>
<proteinExistence type="predicted"/>
<protein>
    <recommendedName>
        <fullName evidence="5">U6 snRNA phosphodiesterase 1</fullName>
    </recommendedName>
    <alternativeName>
        <fullName evidence="6">3'-5' RNA exonuclease USB1</fullName>
    </alternativeName>
</protein>